<dbReference type="EMBL" id="JBBWWQ010000002">
    <property type="protein sequence ID" value="KAK8954236.1"/>
    <property type="molecule type" value="Genomic_DNA"/>
</dbReference>
<proteinExistence type="predicted"/>
<accession>A0AAP0GE03</accession>
<sequence>MLERSLKSVAGVDALRSGLASGACLDALGSCHASGEHGGALGSGARGGALWSGAHGGTLGSGACRGALGCGALGGTLGCRAHIGALASNGLLDLGDQGVARFGRLNRRPSALRRWAGRPRGCLIWAAKELPDLGGQGGGPPRAGEVLPPLLPAADNQISGHVRRRNILSSRFKTLDEPGQDYVTELQPKHRPLRAYFSTEAHC</sequence>
<gene>
    <name evidence="1" type="ORF">KSP39_PZI002772</name>
</gene>
<reference evidence="1 2" key="1">
    <citation type="journal article" date="2022" name="Nat. Plants">
        <title>Genomes of leafy and leafless Platanthera orchids illuminate the evolution of mycoheterotrophy.</title>
        <authorList>
            <person name="Li M.H."/>
            <person name="Liu K.W."/>
            <person name="Li Z."/>
            <person name="Lu H.C."/>
            <person name="Ye Q.L."/>
            <person name="Zhang D."/>
            <person name="Wang J.Y."/>
            <person name="Li Y.F."/>
            <person name="Zhong Z.M."/>
            <person name="Liu X."/>
            <person name="Yu X."/>
            <person name="Liu D.K."/>
            <person name="Tu X.D."/>
            <person name="Liu B."/>
            <person name="Hao Y."/>
            <person name="Liao X.Y."/>
            <person name="Jiang Y.T."/>
            <person name="Sun W.H."/>
            <person name="Chen J."/>
            <person name="Chen Y.Q."/>
            <person name="Ai Y."/>
            <person name="Zhai J.W."/>
            <person name="Wu S.S."/>
            <person name="Zhou Z."/>
            <person name="Hsiao Y.Y."/>
            <person name="Wu W.L."/>
            <person name="Chen Y.Y."/>
            <person name="Lin Y.F."/>
            <person name="Hsu J.L."/>
            <person name="Li C.Y."/>
            <person name="Wang Z.W."/>
            <person name="Zhao X."/>
            <person name="Zhong W.Y."/>
            <person name="Ma X.K."/>
            <person name="Ma L."/>
            <person name="Huang J."/>
            <person name="Chen G.Z."/>
            <person name="Huang M.Z."/>
            <person name="Huang L."/>
            <person name="Peng D.H."/>
            <person name="Luo Y.B."/>
            <person name="Zou S.Q."/>
            <person name="Chen S.P."/>
            <person name="Lan S."/>
            <person name="Tsai W.C."/>
            <person name="Van de Peer Y."/>
            <person name="Liu Z.J."/>
        </authorList>
    </citation>
    <scope>NUCLEOTIDE SEQUENCE [LARGE SCALE GENOMIC DNA]</scope>
    <source>
        <strain evidence="1">Lor287</strain>
    </source>
</reference>
<name>A0AAP0GE03_9ASPA</name>
<organism evidence="1 2">
    <name type="scientific">Platanthera zijinensis</name>
    <dbReference type="NCBI Taxonomy" id="2320716"/>
    <lineage>
        <taxon>Eukaryota</taxon>
        <taxon>Viridiplantae</taxon>
        <taxon>Streptophyta</taxon>
        <taxon>Embryophyta</taxon>
        <taxon>Tracheophyta</taxon>
        <taxon>Spermatophyta</taxon>
        <taxon>Magnoliopsida</taxon>
        <taxon>Liliopsida</taxon>
        <taxon>Asparagales</taxon>
        <taxon>Orchidaceae</taxon>
        <taxon>Orchidoideae</taxon>
        <taxon>Orchideae</taxon>
        <taxon>Orchidinae</taxon>
        <taxon>Platanthera</taxon>
    </lineage>
</organism>
<evidence type="ECO:0000313" key="1">
    <source>
        <dbReference type="EMBL" id="KAK8954236.1"/>
    </source>
</evidence>
<comment type="caution">
    <text evidence="1">The sequence shown here is derived from an EMBL/GenBank/DDBJ whole genome shotgun (WGS) entry which is preliminary data.</text>
</comment>
<keyword evidence="2" id="KW-1185">Reference proteome</keyword>
<dbReference type="AlphaFoldDB" id="A0AAP0GE03"/>
<protein>
    <submittedName>
        <fullName evidence="1">Uncharacterized protein</fullName>
    </submittedName>
</protein>
<dbReference type="Proteomes" id="UP001418222">
    <property type="component" value="Unassembled WGS sequence"/>
</dbReference>
<evidence type="ECO:0000313" key="2">
    <source>
        <dbReference type="Proteomes" id="UP001418222"/>
    </source>
</evidence>